<evidence type="ECO:0000256" key="7">
    <source>
        <dbReference type="ARBA" id="ARBA00022771"/>
    </source>
</evidence>
<dbReference type="GO" id="GO:0008094">
    <property type="term" value="F:ATP-dependent activity, acting on DNA"/>
    <property type="evidence" value="ECO:0007669"/>
    <property type="project" value="TreeGrafter"/>
</dbReference>
<accession>A0AAV1ATK6</accession>
<evidence type="ECO:0000256" key="2">
    <source>
        <dbReference type="ARBA" id="ARBA00004906"/>
    </source>
</evidence>
<keyword evidence="4" id="KW-0808">Transferase</keyword>
<evidence type="ECO:0000259" key="16">
    <source>
        <dbReference type="PROSITE" id="PS51192"/>
    </source>
</evidence>
<reference evidence="18 19" key="1">
    <citation type="submission" date="2023-01" db="EMBL/GenBank/DDBJ databases">
        <authorList>
            <person name="Kreplak J."/>
        </authorList>
    </citation>
    <scope>NUCLEOTIDE SEQUENCE [LARGE SCALE GENOMIC DNA]</scope>
</reference>
<dbReference type="InterPro" id="IPR001650">
    <property type="entry name" value="Helicase_C-like"/>
</dbReference>
<evidence type="ECO:0000256" key="5">
    <source>
        <dbReference type="ARBA" id="ARBA00022723"/>
    </source>
</evidence>
<protein>
    <recommendedName>
        <fullName evidence="20">SWI/SNF-related matrix-associated actin-dependent regulator of chromatin subfamily A member 3-like 1</fullName>
    </recommendedName>
</protein>
<name>A0AAV1ATK6_VICFA</name>
<dbReference type="Gene3D" id="3.30.40.10">
    <property type="entry name" value="Zinc/RING finger domain, C3HC4 (zinc finger)"/>
    <property type="match status" value="1"/>
</dbReference>
<evidence type="ECO:0000256" key="3">
    <source>
        <dbReference type="ARBA" id="ARBA00008438"/>
    </source>
</evidence>
<comment type="subcellular location">
    <subcellularLocation>
        <location evidence="1">Nucleus</location>
    </subcellularLocation>
</comment>
<dbReference type="PANTHER" id="PTHR45626">
    <property type="entry name" value="TRANSCRIPTION TERMINATION FACTOR 2-RELATED"/>
    <property type="match status" value="1"/>
</dbReference>
<dbReference type="GO" id="GO:0004386">
    <property type="term" value="F:helicase activity"/>
    <property type="evidence" value="ECO:0007669"/>
    <property type="project" value="UniProtKB-KW"/>
</dbReference>
<sequence>MTIKPAPTIIASDSNSISQTRRAPFIFSLLGHPNPNTSERKSKHQNPMDSQDPFTQSETETYLAGFVMANIVGLKHYSGTITGREMVGLLREPLNPYDSNAIKVLNTQSLQVGYIERAVAAVLSPLIDASLIHVEAIVQTNPRSNNTSRFRIPCQVHVFAHFSAFDVVHDAFSESPVHFISHSDPSFTLSNAAAVKETRANSAESTTTKTTGNKNLDQIFKLVRENLASENKIHEPLNPPTNIIKSELLQHQKEALGWLSHRENSEDLPQFWEEKEGSFVNVLTNYQTNTKPEPLRGGIFADGMGLGKTLTLLSLIAYDKMKMKGGKKRGRSVVETDATLIVCPPSVISTWITQLEEHTNRGALKVYMYYGDRRTQDADELRKYDVVLTTYNTLGAELRWPDTAVKKLGWRRIVLDEAHMIKNVNAGQSQAVIALNAKRRWAVTGTPIQNGSYDLFSLMAFLHFEPFSIKSYWQSLVQRPLNQGKQTGLNRLQVLMAAISLRRTKDTALLGLPPKIVETCYVELSCEERKLYDEVKEEIRSLMNNDRLVYSYSTILSMILRLRQICADLSMCPSDFKSCLFSSTEIEDVSENPELLQTLIGMLQDCEDFDCPICLSPPSDVVITCCAHIFCRECILKTLLRSNSSCPLCRRSLSESELFSVPSLKTDTTESCSTPDVRSSTKVSTLIKLLTESRDQNPATKSVVFSQFRKMLPLLEEPLKAAGFKTLRLDGAMSAKQRTQVIEQFQLSEVDDPMILLASLRASSTGINLTAASRVYLMEPWWNPAVEEQAMDRVHRIGQKEEVKIVRLIAKNSIEEKILMLQEKKKEITSRGSGRRSKDVVGMGIEDLRYVLGE</sequence>
<dbReference type="InterPro" id="IPR027417">
    <property type="entry name" value="P-loop_NTPase"/>
</dbReference>
<comment type="similarity">
    <text evidence="3">Belongs to the SNF2/RAD54 helicase family. RAD16 subfamily.</text>
</comment>
<organism evidence="18 19">
    <name type="scientific">Vicia faba</name>
    <name type="common">Broad bean</name>
    <name type="synonym">Faba vulgaris</name>
    <dbReference type="NCBI Taxonomy" id="3906"/>
    <lineage>
        <taxon>Eukaryota</taxon>
        <taxon>Viridiplantae</taxon>
        <taxon>Streptophyta</taxon>
        <taxon>Embryophyta</taxon>
        <taxon>Tracheophyta</taxon>
        <taxon>Spermatophyta</taxon>
        <taxon>Magnoliopsida</taxon>
        <taxon>eudicotyledons</taxon>
        <taxon>Gunneridae</taxon>
        <taxon>Pentapetalae</taxon>
        <taxon>rosids</taxon>
        <taxon>fabids</taxon>
        <taxon>Fabales</taxon>
        <taxon>Fabaceae</taxon>
        <taxon>Papilionoideae</taxon>
        <taxon>50 kb inversion clade</taxon>
        <taxon>NPAAA clade</taxon>
        <taxon>Hologalegina</taxon>
        <taxon>IRL clade</taxon>
        <taxon>Fabeae</taxon>
        <taxon>Vicia</taxon>
    </lineage>
</organism>
<dbReference type="GO" id="GO:0016567">
    <property type="term" value="P:protein ubiquitination"/>
    <property type="evidence" value="ECO:0007669"/>
    <property type="project" value="InterPro"/>
</dbReference>
<feature type="region of interest" description="Disordered" evidence="14">
    <location>
        <begin position="29"/>
        <end position="55"/>
    </location>
</feature>
<evidence type="ECO:0000256" key="9">
    <source>
        <dbReference type="ARBA" id="ARBA00022806"/>
    </source>
</evidence>
<dbReference type="PROSITE" id="PS51194">
    <property type="entry name" value="HELICASE_CTER"/>
    <property type="match status" value="1"/>
</dbReference>
<dbReference type="GO" id="GO:0005634">
    <property type="term" value="C:nucleus"/>
    <property type="evidence" value="ECO:0007669"/>
    <property type="project" value="UniProtKB-SubCell"/>
</dbReference>
<dbReference type="InterPro" id="IPR001841">
    <property type="entry name" value="Znf_RING"/>
</dbReference>
<dbReference type="SMART" id="SM00487">
    <property type="entry name" value="DEXDc"/>
    <property type="match status" value="1"/>
</dbReference>
<dbReference type="GO" id="GO:0008270">
    <property type="term" value="F:zinc ion binding"/>
    <property type="evidence" value="ECO:0007669"/>
    <property type="project" value="UniProtKB-KW"/>
</dbReference>
<dbReference type="GO" id="GO:0003676">
    <property type="term" value="F:nucleic acid binding"/>
    <property type="evidence" value="ECO:0007669"/>
    <property type="project" value="InterPro"/>
</dbReference>
<dbReference type="CDD" id="cd18793">
    <property type="entry name" value="SF2_C_SNF"/>
    <property type="match status" value="1"/>
</dbReference>
<evidence type="ECO:0000256" key="14">
    <source>
        <dbReference type="SAM" id="MobiDB-lite"/>
    </source>
</evidence>
<dbReference type="InterPro" id="IPR003613">
    <property type="entry name" value="Ubox_domain"/>
</dbReference>
<keyword evidence="19" id="KW-1185">Reference proteome</keyword>
<dbReference type="PROSITE" id="PS51192">
    <property type="entry name" value="HELICASE_ATP_BIND_1"/>
    <property type="match status" value="1"/>
</dbReference>
<dbReference type="PROSITE" id="PS50089">
    <property type="entry name" value="ZF_RING_2"/>
    <property type="match status" value="1"/>
</dbReference>
<dbReference type="SMART" id="SM00910">
    <property type="entry name" value="HIRAN"/>
    <property type="match status" value="1"/>
</dbReference>
<keyword evidence="9" id="KW-0347">Helicase</keyword>
<dbReference type="InterPro" id="IPR014905">
    <property type="entry name" value="HIRAN"/>
</dbReference>
<evidence type="ECO:0000259" key="15">
    <source>
        <dbReference type="PROSITE" id="PS50089"/>
    </source>
</evidence>
<evidence type="ECO:0000313" key="18">
    <source>
        <dbReference type="EMBL" id="CAI8613814.1"/>
    </source>
</evidence>
<keyword evidence="12" id="KW-0539">Nucleus</keyword>
<evidence type="ECO:0000256" key="4">
    <source>
        <dbReference type="ARBA" id="ARBA00022679"/>
    </source>
</evidence>
<feature type="compositionally biased region" description="Polar residues" evidence="14">
    <location>
        <begin position="45"/>
        <end position="55"/>
    </location>
</feature>
<dbReference type="Pfam" id="PF13639">
    <property type="entry name" value="zf-RING_2"/>
    <property type="match status" value="1"/>
</dbReference>
<evidence type="ECO:0000256" key="8">
    <source>
        <dbReference type="ARBA" id="ARBA00022801"/>
    </source>
</evidence>
<dbReference type="SMART" id="SM00490">
    <property type="entry name" value="HELICc"/>
    <property type="match status" value="1"/>
</dbReference>
<evidence type="ECO:0000256" key="10">
    <source>
        <dbReference type="ARBA" id="ARBA00022833"/>
    </source>
</evidence>
<evidence type="ECO:0000313" key="19">
    <source>
        <dbReference type="Proteomes" id="UP001157006"/>
    </source>
</evidence>
<dbReference type="InterPro" id="IPR038718">
    <property type="entry name" value="SNF2-like_sf"/>
</dbReference>
<dbReference type="EMBL" id="OX451740">
    <property type="protein sequence ID" value="CAI8613814.1"/>
    <property type="molecule type" value="Genomic_DNA"/>
</dbReference>
<dbReference type="GO" id="GO:0006281">
    <property type="term" value="P:DNA repair"/>
    <property type="evidence" value="ECO:0007669"/>
    <property type="project" value="TreeGrafter"/>
</dbReference>
<dbReference type="Pfam" id="PF08797">
    <property type="entry name" value="HIRAN"/>
    <property type="match status" value="1"/>
</dbReference>
<keyword evidence="5" id="KW-0479">Metal-binding</keyword>
<dbReference type="PANTHER" id="PTHR45626:SF17">
    <property type="entry name" value="HELICASE-LIKE TRANSCRIPTION FACTOR"/>
    <property type="match status" value="1"/>
</dbReference>
<evidence type="ECO:0000256" key="6">
    <source>
        <dbReference type="ARBA" id="ARBA00022741"/>
    </source>
</evidence>
<dbReference type="Gene3D" id="3.40.50.300">
    <property type="entry name" value="P-loop containing nucleotide triphosphate hydrolases"/>
    <property type="match status" value="1"/>
</dbReference>
<dbReference type="SMART" id="SM00184">
    <property type="entry name" value="RING"/>
    <property type="match status" value="1"/>
</dbReference>
<dbReference type="InterPro" id="IPR014001">
    <property type="entry name" value="Helicase_ATP-bd"/>
</dbReference>
<dbReference type="InterPro" id="IPR050628">
    <property type="entry name" value="SNF2_RAD54_helicase_TF"/>
</dbReference>
<evidence type="ECO:0000256" key="11">
    <source>
        <dbReference type="ARBA" id="ARBA00022840"/>
    </source>
</evidence>
<dbReference type="SUPFAM" id="SSF57850">
    <property type="entry name" value="RING/U-box"/>
    <property type="match status" value="1"/>
</dbReference>
<dbReference type="InterPro" id="IPR000330">
    <property type="entry name" value="SNF2_N"/>
</dbReference>
<keyword evidence="8" id="KW-0378">Hydrolase</keyword>
<evidence type="ECO:0000256" key="13">
    <source>
        <dbReference type="PROSITE-ProRule" id="PRU00175"/>
    </source>
</evidence>
<dbReference type="Gene3D" id="3.40.50.10810">
    <property type="entry name" value="Tandem AAA-ATPase domain"/>
    <property type="match status" value="1"/>
</dbReference>
<feature type="domain" description="Helicase C-terminal" evidence="17">
    <location>
        <begin position="685"/>
        <end position="849"/>
    </location>
</feature>
<dbReference type="Gene3D" id="3.30.70.2330">
    <property type="match status" value="1"/>
</dbReference>
<dbReference type="Pfam" id="PF00271">
    <property type="entry name" value="Helicase_C"/>
    <property type="match status" value="1"/>
</dbReference>
<proteinExistence type="inferred from homology"/>
<dbReference type="Pfam" id="PF00176">
    <property type="entry name" value="SNF2-rel_dom"/>
    <property type="match status" value="1"/>
</dbReference>
<dbReference type="AlphaFoldDB" id="A0AAV1ATK6"/>
<evidence type="ECO:0000256" key="12">
    <source>
        <dbReference type="ARBA" id="ARBA00023242"/>
    </source>
</evidence>
<feature type="domain" description="RING-type" evidence="15">
    <location>
        <begin position="611"/>
        <end position="650"/>
    </location>
</feature>
<keyword evidence="11" id="KW-0067">ATP-binding</keyword>
<comment type="pathway">
    <text evidence="2">Protein modification; protein ubiquitination.</text>
</comment>
<keyword evidence="6" id="KW-0547">Nucleotide-binding</keyword>
<dbReference type="PROSITE" id="PS00518">
    <property type="entry name" value="ZF_RING_1"/>
    <property type="match status" value="1"/>
</dbReference>
<evidence type="ECO:0000259" key="17">
    <source>
        <dbReference type="PROSITE" id="PS51194"/>
    </source>
</evidence>
<dbReference type="SMART" id="SM00504">
    <property type="entry name" value="Ubox"/>
    <property type="match status" value="1"/>
</dbReference>
<dbReference type="GO" id="GO:0004842">
    <property type="term" value="F:ubiquitin-protein transferase activity"/>
    <property type="evidence" value="ECO:0007669"/>
    <property type="project" value="InterPro"/>
</dbReference>
<feature type="domain" description="Helicase ATP-binding" evidence="16">
    <location>
        <begin position="289"/>
        <end position="465"/>
    </location>
</feature>
<dbReference type="Proteomes" id="UP001157006">
    <property type="component" value="Chromosome 5"/>
</dbReference>
<dbReference type="GO" id="GO:0016818">
    <property type="term" value="F:hydrolase activity, acting on acid anhydrides, in phosphorus-containing anhydrides"/>
    <property type="evidence" value="ECO:0007669"/>
    <property type="project" value="InterPro"/>
</dbReference>
<keyword evidence="10" id="KW-0862">Zinc</keyword>
<dbReference type="InterPro" id="IPR013083">
    <property type="entry name" value="Znf_RING/FYVE/PHD"/>
</dbReference>
<evidence type="ECO:0000256" key="1">
    <source>
        <dbReference type="ARBA" id="ARBA00004123"/>
    </source>
</evidence>
<gene>
    <name evidence="18" type="ORF">VFH_V098960</name>
</gene>
<evidence type="ECO:0008006" key="20">
    <source>
        <dbReference type="Google" id="ProtNLM"/>
    </source>
</evidence>
<dbReference type="SUPFAM" id="SSF52540">
    <property type="entry name" value="P-loop containing nucleoside triphosphate hydrolases"/>
    <property type="match status" value="2"/>
</dbReference>
<dbReference type="InterPro" id="IPR049730">
    <property type="entry name" value="SNF2/RAD54-like_C"/>
</dbReference>
<dbReference type="GO" id="GO:0005524">
    <property type="term" value="F:ATP binding"/>
    <property type="evidence" value="ECO:0007669"/>
    <property type="project" value="UniProtKB-KW"/>
</dbReference>
<keyword evidence="7 13" id="KW-0863">Zinc-finger</keyword>
<dbReference type="InterPro" id="IPR017907">
    <property type="entry name" value="Znf_RING_CS"/>
</dbReference>